<feature type="region of interest" description="Disordered" evidence="1">
    <location>
        <begin position="270"/>
        <end position="310"/>
    </location>
</feature>
<comment type="caution">
    <text evidence="2">The sequence shown here is derived from an EMBL/GenBank/DDBJ whole genome shotgun (WGS) entry which is preliminary data.</text>
</comment>
<feature type="compositionally biased region" description="Low complexity" evidence="1">
    <location>
        <begin position="27"/>
        <end position="44"/>
    </location>
</feature>
<evidence type="ECO:0000313" key="3">
    <source>
        <dbReference type="Proteomes" id="UP000823388"/>
    </source>
</evidence>
<evidence type="ECO:0000256" key="1">
    <source>
        <dbReference type="SAM" id="MobiDB-lite"/>
    </source>
</evidence>
<feature type="compositionally biased region" description="Basic residues" evidence="1">
    <location>
        <begin position="81"/>
        <end position="102"/>
    </location>
</feature>
<feature type="compositionally biased region" description="Basic residues" evidence="1">
    <location>
        <begin position="149"/>
        <end position="168"/>
    </location>
</feature>
<accession>A0A8T0S829</accession>
<gene>
    <name evidence="2" type="ORF">PVAP13_5NG641800</name>
</gene>
<dbReference type="Proteomes" id="UP000823388">
    <property type="component" value="Chromosome 5N"/>
</dbReference>
<dbReference type="AlphaFoldDB" id="A0A8T0S829"/>
<feature type="compositionally biased region" description="Basic and acidic residues" evidence="1">
    <location>
        <begin position="300"/>
        <end position="310"/>
    </location>
</feature>
<reference evidence="2" key="1">
    <citation type="submission" date="2020-05" db="EMBL/GenBank/DDBJ databases">
        <title>WGS assembly of Panicum virgatum.</title>
        <authorList>
            <person name="Lovell J.T."/>
            <person name="Jenkins J."/>
            <person name="Shu S."/>
            <person name="Juenger T.E."/>
            <person name="Schmutz J."/>
        </authorList>
    </citation>
    <scope>NUCLEOTIDE SEQUENCE</scope>
    <source>
        <strain evidence="2">AP13</strain>
    </source>
</reference>
<feature type="compositionally biased region" description="Polar residues" evidence="1">
    <location>
        <begin position="15"/>
        <end position="26"/>
    </location>
</feature>
<feature type="region of interest" description="Disordered" evidence="1">
    <location>
        <begin position="1"/>
        <end position="246"/>
    </location>
</feature>
<sequence length="310" mass="33757">MRRPSCGASCRTPCAGTSASPQASCDSTSTTASSRAATPPSCSTAPPPAPARSRRRPTSRSASPPSRPSTTSTAAPEEGLRRRRRLLLRRPRARRPRLRRRVGRAELPGAPGPARQHQLRDAAGRARRPPAAHRHRPGSPRRAVQDQPRRRRPGGALRRPHHRPRPLHLLRGAAVPAAGPHPERHLRRPPAADLPGEGHRPEDGAGRAHAQRVRQQVLREPGEPGGALHLRPGPLHQRRHQGHGRQLRAEPEGLLRPVCLLHCEDGADQGAHGVAGPDPQELLRTQPPRRHASSMVHPRRGGDGEPRLLI</sequence>
<proteinExistence type="predicted"/>
<feature type="compositionally biased region" description="Basic residues" evidence="1">
    <location>
        <begin position="125"/>
        <end position="139"/>
    </location>
</feature>
<keyword evidence="3" id="KW-1185">Reference proteome</keyword>
<feature type="compositionally biased region" description="Basic residues" evidence="1">
    <location>
        <begin position="236"/>
        <end position="246"/>
    </location>
</feature>
<organism evidence="2 3">
    <name type="scientific">Panicum virgatum</name>
    <name type="common">Blackwell switchgrass</name>
    <dbReference type="NCBI Taxonomy" id="38727"/>
    <lineage>
        <taxon>Eukaryota</taxon>
        <taxon>Viridiplantae</taxon>
        <taxon>Streptophyta</taxon>
        <taxon>Embryophyta</taxon>
        <taxon>Tracheophyta</taxon>
        <taxon>Spermatophyta</taxon>
        <taxon>Magnoliopsida</taxon>
        <taxon>Liliopsida</taxon>
        <taxon>Poales</taxon>
        <taxon>Poaceae</taxon>
        <taxon>PACMAD clade</taxon>
        <taxon>Panicoideae</taxon>
        <taxon>Panicodae</taxon>
        <taxon>Paniceae</taxon>
        <taxon>Panicinae</taxon>
        <taxon>Panicum</taxon>
        <taxon>Panicum sect. Hiantes</taxon>
    </lineage>
</organism>
<protein>
    <submittedName>
        <fullName evidence="2">Uncharacterized protein</fullName>
    </submittedName>
</protein>
<dbReference type="EMBL" id="CM029046">
    <property type="protein sequence ID" value="KAG2594387.1"/>
    <property type="molecule type" value="Genomic_DNA"/>
</dbReference>
<evidence type="ECO:0000313" key="2">
    <source>
        <dbReference type="EMBL" id="KAG2594387.1"/>
    </source>
</evidence>
<name>A0A8T0S829_PANVG</name>
<feature type="compositionally biased region" description="Basic and acidic residues" evidence="1">
    <location>
        <begin position="196"/>
        <end position="206"/>
    </location>
</feature>
<feature type="compositionally biased region" description="Low complexity" evidence="1">
    <location>
        <begin position="59"/>
        <end position="77"/>
    </location>
</feature>